<accession>X1AVV9</accession>
<sequence>LNFDTTMDRRKLSVMKMRNTKHTLRPQDIEIGKGGIRFI</sequence>
<organism evidence="1">
    <name type="scientific">marine sediment metagenome</name>
    <dbReference type="NCBI Taxonomy" id="412755"/>
    <lineage>
        <taxon>unclassified sequences</taxon>
        <taxon>metagenomes</taxon>
        <taxon>ecological metagenomes</taxon>
    </lineage>
</organism>
<gene>
    <name evidence="1" type="ORF">S01H4_25330</name>
</gene>
<dbReference type="AlphaFoldDB" id="X1AVV9"/>
<evidence type="ECO:0000313" key="1">
    <source>
        <dbReference type="EMBL" id="GAG76348.1"/>
    </source>
</evidence>
<reference evidence="1" key="1">
    <citation type="journal article" date="2014" name="Front. Microbiol.">
        <title>High frequency of phylogenetically diverse reductive dehalogenase-homologous genes in deep subseafloor sedimentary metagenomes.</title>
        <authorList>
            <person name="Kawai M."/>
            <person name="Futagami T."/>
            <person name="Toyoda A."/>
            <person name="Takaki Y."/>
            <person name="Nishi S."/>
            <person name="Hori S."/>
            <person name="Arai W."/>
            <person name="Tsubouchi T."/>
            <person name="Morono Y."/>
            <person name="Uchiyama I."/>
            <person name="Ito T."/>
            <person name="Fujiyama A."/>
            <person name="Inagaki F."/>
            <person name="Takami H."/>
        </authorList>
    </citation>
    <scope>NUCLEOTIDE SEQUENCE</scope>
    <source>
        <strain evidence="1">Expedition CK06-06</strain>
    </source>
</reference>
<name>X1AVV9_9ZZZZ</name>
<feature type="non-terminal residue" evidence="1">
    <location>
        <position position="1"/>
    </location>
</feature>
<dbReference type="EMBL" id="BART01012037">
    <property type="protein sequence ID" value="GAG76348.1"/>
    <property type="molecule type" value="Genomic_DNA"/>
</dbReference>
<proteinExistence type="predicted"/>
<protein>
    <recommendedName>
        <fullName evidence="2">KaiC-like domain-containing protein</fullName>
    </recommendedName>
</protein>
<comment type="caution">
    <text evidence="1">The sequence shown here is derived from an EMBL/GenBank/DDBJ whole genome shotgun (WGS) entry which is preliminary data.</text>
</comment>
<evidence type="ECO:0008006" key="2">
    <source>
        <dbReference type="Google" id="ProtNLM"/>
    </source>
</evidence>